<keyword evidence="2" id="KW-0808">Transferase</keyword>
<dbReference type="Pfam" id="PF02816">
    <property type="entry name" value="Alpha_kinase"/>
    <property type="match status" value="1"/>
</dbReference>
<dbReference type="STRING" id="74557.A0A1V9YRN0"/>
<dbReference type="SMART" id="SM00811">
    <property type="entry name" value="Alpha_kinase"/>
    <property type="match status" value="1"/>
</dbReference>
<gene>
    <name evidence="8" type="ORF">THRCLA_10336</name>
</gene>
<keyword evidence="1" id="KW-0723">Serine/threonine-protein kinase</keyword>
<feature type="non-terminal residue" evidence="8">
    <location>
        <position position="227"/>
    </location>
</feature>
<dbReference type="SUPFAM" id="SSF56112">
    <property type="entry name" value="Protein kinase-like (PK-like)"/>
    <property type="match status" value="1"/>
</dbReference>
<dbReference type="GO" id="GO:0004674">
    <property type="term" value="F:protein serine/threonine kinase activity"/>
    <property type="evidence" value="ECO:0007669"/>
    <property type="project" value="UniProtKB-KW"/>
</dbReference>
<dbReference type="InterPro" id="IPR004166">
    <property type="entry name" value="a-kinase_dom"/>
</dbReference>
<evidence type="ECO:0000256" key="6">
    <source>
        <dbReference type="SAM" id="MobiDB-lite"/>
    </source>
</evidence>
<evidence type="ECO:0000256" key="1">
    <source>
        <dbReference type="ARBA" id="ARBA00022527"/>
    </source>
</evidence>
<dbReference type="PANTHER" id="PTHR45992:SF11">
    <property type="entry name" value="ALPHA-TYPE PROTEIN KINASE DOMAIN-CONTAINING PROTEIN"/>
    <property type="match status" value="1"/>
</dbReference>
<comment type="caution">
    <text evidence="8">The sequence shown here is derived from an EMBL/GenBank/DDBJ whole genome shotgun (WGS) entry which is preliminary data.</text>
</comment>
<evidence type="ECO:0000256" key="5">
    <source>
        <dbReference type="ARBA" id="ARBA00022840"/>
    </source>
</evidence>
<keyword evidence="4" id="KW-0418">Kinase</keyword>
<dbReference type="PROSITE" id="PS51158">
    <property type="entry name" value="ALPHA_KINASE"/>
    <property type="match status" value="1"/>
</dbReference>
<feature type="region of interest" description="Disordered" evidence="6">
    <location>
        <begin position="1"/>
        <end position="30"/>
    </location>
</feature>
<accession>A0A1V9YRN0</accession>
<reference evidence="8 9" key="1">
    <citation type="journal article" date="2014" name="Genome Biol. Evol.">
        <title>The secreted proteins of Achlya hypogyna and Thraustotheca clavata identify the ancestral oomycete secretome and reveal gene acquisitions by horizontal gene transfer.</title>
        <authorList>
            <person name="Misner I."/>
            <person name="Blouin N."/>
            <person name="Leonard G."/>
            <person name="Richards T.A."/>
            <person name="Lane C.E."/>
        </authorList>
    </citation>
    <scope>NUCLEOTIDE SEQUENCE [LARGE SCALE GENOMIC DNA]</scope>
    <source>
        <strain evidence="8 9">ATCC 34112</strain>
    </source>
</reference>
<dbReference type="OrthoDB" id="301415at2759"/>
<sequence>MARGINSQGNRYNTPAPSQPNTDSYHYSNKDGSYYYKNSDGSSYYNNGQCRDNYTPPPPPINYTRENNATKATIDKSYIFAQGGFKNVYKGRYTKGKRAGQACVSKEFKTGSVFEESYFKHELKVVAKALELINSFNDTGIINKKIWLNNPTIWTYEVSEEKSLVEPMIANFGKFNSNTGWTPRHVSPWIDVMQALSHYSYHMTHGNMLLCDLQGGIYRDGFIVTDP</sequence>
<feature type="domain" description="Alpha-type protein kinase" evidence="7">
    <location>
        <begin position="55"/>
        <end position="227"/>
    </location>
</feature>
<dbReference type="AlphaFoldDB" id="A0A1V9YRN0"/>
<evidence type="ECO:0000256" key="4">
    <source>
        <dbReference type="ARBA" id="ARBA00022777"/>
    </source>
</evidence>
<proteinExistence type="predicted"/>
<keyword evidence="5" id="KW-0067">ATP-binding</keyword>
<keyword evidence="3" id="KW-0547">Nucleotide-binding</keyword>
<dbReference type="InterPro" id="IPR011009">
    <property type="entry name" value="Kinase-like_dom_sf"/>
</dbReference>
<evidence type="ECO:0000256" key="2">
    <source>
        <dbReference type="ARBA" id="ARBA00022679"/>
    </source>
</evidence>
<dbReference type="GO" id="GO:0005524">
    <property type="term" value="F:ATP binding"/>
    <property type="evidence" value="ECO:0007669"/>
    <property type="project" value="UniProtKB-KW"/>
</dbReference>
<evidence type="ECO:0000313" key="9">
    <source>
        <dbReference type="Proteomes" id="UP000243217"/>
    </source>
</evidence>
<evidence type="ECO:0000259" key="7">
    <source>
        <dbReference type="PROSITE" id="PS51158"/>
    </source>
</evidence>
<dbReference type="InterPro" id="IPR051852">
    <property type="entry name" value="Alpha-type_PK"/>
</dbReference>
<name>A0A1V9YRN0_9STRA</name>
<dbReference type="Gene3D" id="3.20.200.10">
    <property type="entry name" value="MHCK/EF2 kinase"/>
    <property type="match status" value="1"/>
</dbReference>
<organism evidence="8 9">
    <name type="scientific">Thraustotheca clavata</name>
    <dbReference type="NCBI Taxonomy" id="74557"/>
    <lineage>
        <taxon>Eukaryota</taxon>
        <taxon>Sar</taxon>
        <taxon>Stramenopiles</taxon>
        <taxon>Oomycota</taxon>
        <taxon>Saprolegniomycetes</taxon>
        <taxon>Saprolegniales</taxon>
        <taxon>Achlyaceae</taxon>
        <taxon>Thraustotheca</taxon>
    </lineage>
</organism>
<dbReference type="EMBL" id="JNBS01003242">
    <property type="protein sequence ID" value="OQR88425.1"/>
    <property type="molecule type" value="Genomic_DNA"/>
</dbReference>
<evidence type="ECO:0000256" key="3">
    <source>
        <dbReference type="ARBA" id="ARBA00022741"/>
    </source>
</evidence>
<dbReference type="PANTHER" id="PTHR45992">
    <property type="entry name" value="EUKARYOTIC ELONGATION FACTOR 2 KINASE-RELATED"/>
    <property type="match status" value="1"/>
</dbReference>
<dbReference type="Proteomes" id="UP000243217">
    <property type="component" value="Unassembled WGS sequence"/>
</dbReference>
<evidence type="ECO:0000313" key="8">
    <source>
        <dbReference type="EMBL" id="OQR88425.1"/>
    </source>
</evidence>
<protein>
    <recommendedName>
        <fullName evidence="7">Alpha-type protein kinase domain-containing protein</fullName>
    </recommendedName>
</protein>
<keyword evidence="9" id="KW-1185">Reference proteome</keyword>